<protein>
    <recommendedName>
        <fullName evidence="2">EAL domain-containing protein</fullName>
    </recommendedName>
</protein>
<dbReference type="SMART" id="SM00052">
    <property type="entry name" value="EAL"/>
    <property type="match status" value="1"/>
</dbReference>
<reference evidence="3" key="2">
    <citation type="submission" date="2023-01" db="EMBL/GenBank/DDBJ databases">
        <title>Draft genome sequence of Pseudoalteromonas tetraodonis strain NBRC 103034.</title>
        <authorList>
            <person name="Sun Q."/>
            <person name="Mori K."/>
        </authorList>
    </citation>
    <scope>NUCLEOTIDE SEQUENCE</scope>
    <source>
        <strain evidence="3">NBRC 103034</strain>
    </source>
</reference>
<dbReference type="InterPro" id="IPR035919">
    <property type="entry name" value="EAL_sf"/>
</dbReference>
<dbReference type="Pfam" id="PF00990">
    <property type="entry name" value="GGDEF"/>
    <property type="match status" value="1"/>
</dbReference>
<dbReference type="Pfam" id="PF00563">
    <property type="entry name" value="EAL"/>
    <property type="match status" value="1"/>
</dbReference>
<keyword evidence="1" id="KW-1133">Transmembrane helix</keyword>
<dbReference type="InterPro" id="IPR043128">
    <property type="entry name" value="Rev_trsase/Diguanyl_cyclase"/>
</dbReference>
<dbReference type="SMART" id="SM00267">
    <property type="entry name" value="GGDEF"/>
    <property type="match status" value="1"/>
</dbReference>
<dbReference type="InterPro" id="IPR001633">
    <property type="entry name" value="EAL_dom"/>
</dbReference>
<dbReference type="PANTHER" id="PTHR33121">
    <property type="entry name" value="CYCLIC DI-GMP PHOSPHODIESTERASE PDEF"/>
    <property type="match status" value="1"/>
</dbReference>
<dbReference type="InterPro" id="IPR050706">
    <property type="entry name" value="Cyclic-di-GMP_PDE-like"/>
</dbReference>
<dbReference type="CDD" id="cd01948">
    <property type="entry name" value="EAL"/>
    <property type="match status" value="1"/>
</dbReference>
<feature type="transmembrane region" description="Helical" evidence="1">
    <location>
        <begin position="191"/>
        <end position="211"/>
    </location>
</feature>
<dbReference type="Gene3D" id="3.30.70.270">
    <property type="match status" value="1"/>
</dbReference>
<name>A0AA37S3G1_9GAMM</name>
<sequence>MLKGNLKLTRLALGTVFFLVSLIIYGYYTYSAIQSDVMRSIDNRLINAATSVKYILGSDYHDKTSQEISFASYQNKAEQLSALANDLNIDYLYSMILIDENIYFTASSYTQDDQNNGKVTQYLDLYPEATPINMAAFLSTAPIFEVSTAHRGHSKTVYIPHIAKNGRTYLTAADISVDKINTALITRLNQALLHFSCVLFILLLVYILYCFGVRRSLMRDHATGFENHIALEKQLKKSNEHHLQIAIILVNEIDSISRFFGTKTADEVMKKLLSHFKQQNRLQSRIYRIATNKLAILTSKETPFDELYSIIQSHNKNTPFITDPFIYITLNAGVARGNKSLLLKNAHIALLQSRQGVQPIVNYSEAINDNKSLYLYNVEIAKEIREAFDAHRVVPYFQPVIDTNTNAIIRYDCSPRIVTSHGEILTPDTFSNAVNRLRMDGMLTRTLFTQCISRFRKSAISWGLTVCAENIADPTIYDHIAYELHRYPNPENITISILESQVITHYYEIKSFIAMVKSKGAKIVMHCWGNEFINTLNTLKIEVDGIKLDGAITKQLVNDENTSLFITYIADIAQQLELELVVEAVENNTVAELLNKLNVTLMQGSYLGKPTPHVTHFKQQLAI</sequence>
<keyword evidence="1" id="KW-0472">Membrane</keyword>
<feature type="domain" description="EAL" evidence="2">
    <location>
        <begin position="377"/>
        <end position="623"/>
    </location>
</feature>
<dbReference type="PANTHER" id="PTHR33121:SF71">
    <property type="entry name" value="OXYGEN SENSOR PROTEIN DOSP"/>
    <property type="match status" value="1"/>
</dbReference>
<dbReference type="GO" id="GO:0071111">
    <property type="term" value="F:cyclic-guanylate-specific phosphodiesterase activity"/>
    <property type="evidence" value="ECO:0007669"/>
    <property type="project" value="InterPro"/>
</dbReference>
<dbReference type="SUPFAM" id="SSF141868">
    <property type="entry name" value="EAL domain-like"/>
    <property type="match status" value="1"/>
</dbReference>
<keyword evidence="4" id="KW-1185">Reference proteome</keyword>
<dbReference type="InterPro" id="IPR029787">
    <property type="entry name" value="Nucleotide_cyclase"/>
</dbReference>
<dbReference type="PROSITE" id="PS50883">
    <property type="entry name" value="EAL"/>
    <property type="match status" value="1"/>
</dbReference>
<organism evidence="3 4">
    <name type="scientific">Pseudoalteromonas tetraodonis GFC</name>
    <dbReference type="NCBI Taxonomy" id="1315271"/>
    <lineage>
        <taxon>Bacteria</taxon>
        <taxon>Pseudomonadati</taxon>
        <taxon>Pseudomonadota</taxon>
        <taxon>Gammaproteobacteria</taxon>
        <taxon>Alteromonadales</taxon>
        <taxon>Pseudoalteromonadaceae</taxon>
        <taxon>Pseudoalteromonas</taxon>
    </lineage>
</organism>
<dbReference type="SUPFAM" id="SSF55073">
    <property type="entry name" value="Nucleotide cyclase"/>
    <property type="match status" value="1"/>
</dbReference>
<evidence type="ECO:0000313" key="4">
    <source>
        <dbReference type="Proteomes" id="UP001161408"/>
    </source>
</evidence>
<reference evidence="3" key="1">
    <citation type="journal article" date="2014" name="Int. J. Syst. Evol. Microbiol.">
        <title>Complete genome sequence of Corynebacterium casei LMG S-19264T (=DSM 44701T), isolated from a smear-ripened cheese.</title>
        <authorList>
            <consortium name="US DOE Joint Genome Institute (JGI-PGF)"/>
            <person name="Walter F."/>
            <person name="Albersmeier A."/>
            <person name="Kalinowski J."/>
            <person name="Ruckert C."/>
        </authorList>
    </citation>
    <scope>NUCLEOTIDE SEQUENCE</scope>
    <source>
        <strain evidence="3">NBRC 103034</strain>
    </source>
</reference>
<comment type="caution">
    <text evidence="3">The sequence shown here is derived from an EMBL/GenBank/DDBJ whole genome shotgun (WGS) entry which is preliminary data.</text>
</comment>
<feature type="transmembrane region" description="Helical" evidence="1">
    <location>
        <begin position="12"/>
        <end position="30"/>
    </location>
</feature>
<accession>A0AA37S3G1</accession>
<evidence type="ECO:0000259" key="2">
    <source>
        <dbReference type="PROSITE" id="PS50883"/>
    </source>
</evidence>
<keyword evidence="1" id="KW-0812">Transmembrane</keyword>
<dbReference type="Gene3D" id="3.20.20.450">
    <property type="entry name" value="EAL domain"/>
    <property type="match status" value="1"/>
</dbReference>
<dbReference type="AlphaFoldDB" id="A0AA37S3G1"/>
<dbReference type="EMBL" id="BSNE01000014">
    <property type="protein sequence ID" value="GLQ03383.1"/>
    <property type="molecule type" value="Genomic_DNA"/>
</dbReference>
<dbReference type="InterPro" id="IPR000160">
    <property type="entry name" value="GGDEF_dom"/>
</dbReference>
<gene>
    <name evidence="3" type="ORF">GCM10007914_22640</name>
</gene>
<evidence type="ECO:0000313" key="3">
    <source>
        <dbReference type="EMBL" id="GLQ03383.1"/>
    </source>
</evidence>
<evidence type="ECO:0000256" key="1">
    <source>
        <dbReference type="SAM" id="Phobius"/>
    </source>
</evidence>
<dbReference type="RefSeq" id="WP_013464299.1">
    <property type="nucleotide sequence ID" value="NZ_BJXY01000018.1"/>
</dbReference>
<dbReference type="Proteomes" id="UP001161408">
    <property type="component" value="Unassembled WGS sequence"/>
</dbReference>
<proteinExistence type="predicted"/>